<feature type="compositionally biased region" description="Basic residues" evidence="2">
    <location>
        <begin position="592"/>
        <end position="602"/>
    </location>
</feature>
<evidence type="ECO:0000256" key="3">
    <source>
        <dbReference type="SAM" id="SignalP"/>
    </source>
</evidence>
<organism evidence="5 6">
    <name type="scientific">Gaetbulibacter aestuarii</name>
    <dbReference type="NCBI Taxonomy" id="1502358"/>
    <lineage>
        <taxon>Bacteria</taxon>
        <taxon>Pseudomonadati</taxon>
        <taxon>Bacteroidota</taxon>
        <taxon>Flavobacteriia</taxon>
        <taxon>Flavobacteriales</taxon>
        <taxon>Flavobacteriaceae</taxon>
        <taxon>Gaetbulibacter</taxon>
    </lineage>
</organism>
<dbReference type="EMBL" id="JBAWKB010000002">
    <property type="protein sequence ID" value="MFH6771991.1"/>
    <property type="molecule type" value="Genomic_DNA"/>
</dbReference>
<dbReference type="PANTHER" id="PTHR36504:SF1">
    <property type="entry name" value="LIPOPOLYSACCHARIDE EXPORT SYSTEM PROTEIN LPTA"/>
    <property type="match status" value="1"/>
</dbReference>
<feature type="compositionally biased region" description="Basic and acidic residues" evidence="2">
    <location>
        <begin position="572"/>
        <end position="583"/>
    </location>
</feature>
<keyword evidence="6" id="KW-1185">Reference proteome</keyword>
<evidence type="ECO:0000313" key="6">
    <source>
        <dbReference type="Proteomes" id="UP001610100"/>
    </source>
</evidence>
<feature type="chain" id="PRO_5045262703" evidence="3">
    <location>
        <begin position="24"/>
        <end position="602"/>
    </location>
</feature>
<protein>
    <submittedName>
        <fullName evidence="5">OstA-like protein</fullName>
    </submittedName>
</protein>
<dbReference type="Pfam" id="PF13100">
    <property type="entry name" value="OstA_2"/>
    <property type="match status" value="1"/>
</dbReference>
<evidence type="ECO:0000256" key="2">
    <source>
        <dbReference type="SAM" id="MobiDB-lite"/>
    </source>
</evidence>
<feature type="region of interest" description="Disordered" evidence="2">
    <location>
        <begin position="555"/>
        <end position="602"/>
    </location>
</feature>
<keyword evidence="1 3" id="KW-0732">Signal</keyword>
<accession>A0ABW7MYV3</accession>
<dbReference type="InterPro" id="IPR005653">
    <property type="entry name" value="OstA-like_N"/>
</dbReference>
<feature type="domain" description="Organic solvent tolerance-like N-terminal" evidence="4">
    <location>
        <begin position="28"/>
        <end position="188"/>
    </location>
</feature>
<dbReference type="PANTHER" id="PTHR36504">
    <property type="entry name" value="LIPOPOLYSACCHARIDE EXPORT SYSTEM PROTEIN LPTA"/>
    <property type="match status" value="1"/>
</dbReference>
<proteinExistence type="predicted"/>
<sequence>MNSIQPKYLLLFFILITAVQLSAAQEQKKIEIKYAGRLNVDEANYPGARILTRDASQQVHVAQGSIDIWCDKAIYYGGENFVEAYGNVFAKQGDTINLRSKYIEYSGKTQLAFASGDVVLTDPTSEIQTDTLYFDRAKQQSYYQSGGKVVKDSSGTITSRVGTYYMETKKYKFQNNVVLVNDEATIKSNFFDYYSDTGHAYVFGPSTITTPDSKTYCEKGFYDTELKIGYAMKKAKIYYNNKIIEGDSLYFDNNRSFASSTNNIKVTDTINNTIAKGHYAEIYKAKDSLFITKRALVITVQEKDSIYLHADKIMVTGKPDHRITKAYYNAKLFKSDISAKADSIISNQETGLTELINLERFSSGGDAFSTKKRPILWNLENQMTGDTIHLISNQEVKKLDSLVVYDNAFVIAKDTLTEDGYNQIKGLKLIGLFDEDNRLKDVYINKNAESIFYSRNEEQELIGIDKSKSGSIEMEFADGEIQKYTRFNNIDATLYKETEFPEKEKYFKGFDWREDERPKSVADLFKDDPPLELPKIKGLDDYVPQDDFFDEALLDRIQKADDESNTPDDEEQKASRHIPDSLKTKPAPVKKSPQKLKPKPVK</sequence>
<evidence type="ECO:0000259" key="4">
    <source>
        <dbReference type="Pfam" id="PF13100"/>
    </source>
</evidence>
<name>A0ABW7MYV3_9FLAO</name>
<evidence type="ECO:0000313" key="5">
    <source>
        <dbReference type="EMBL" id="MFH6771991.1"/>
    </source>
</evidence>
<evidence type="ECO:0000256" key="1">
    <source>
        <dbReference type="ARBA" id="ARBA00022729"/>
    </source>
</evidence>
<reference evidence="5 6" key="1">
    <citation type="submission" date="2024-02" db="EMBL/GenBank/DDBJ databases">
        <title>A Gaetbulibacter species isolated from tidal flats and genomic insights of their niches.</title>
        <authorList>
            <person name="Ye Y."/>
        </authorList>
    </citation>
    <scope>NUCLEOTIDE SEQUENCE [LARGE SCALE GENOMIC DNA]</scope>
    <source>
        <strain evidence="5 6">KYW382</strain>
    </source>
</reference>
<feature type="signal peptide" evidence="3">
    <location>
        <begin position="1"/>
        <end position="23"/>
    </location>
</feature>
<dbReference type="Proteomes" id="UP001610100">
    <property type="component" value="Unassembled WGS sequence"/>
</dbReference>
<dbReference type="RefSeq" id="WP_344741226.1">
    <property type="nucleotide sequence ID" value="NZ_BAABAY010000002.1"/>
</dbReference>
<dbReference type="InterPro" id="IPR052037">
    <property type="entry name" value="LPS_export_LptA"/>
</dbReference>
<gene>
    <name evidence="5" type="ORF">V8G58_08605</name>
</gene>
<comment type="caution">
    <text evidence="5">The sequence shown here is derived from an EMBL/GenBank/DDBJ whole genome shotgun (WGS) entry which is preliminary data.</text>
</comment>
<dbReference type="Gene3D" id="2.60.450.10">
    <property type="entry name" value="Lipopolysaccharide (LPS) transport protein A like domain"/>
    <property type="match status" value="2"/>
</dbReference>